<proteinExistence type="predicted"/>
<name>A0A0F6YQ94_9CAUD</name>
<keyword evidence="2" id="KW-1185">Reference proteome</keyword>
<reference evidence="1 2" key="1">
    <citation type="submission" date="2015-04" db="EMBL/GenBank/DDBJ databases">
        <authorList>
            <person name="Hodson T.S."/>
            <person name="Hyde J.R."/>
            <person name="Schouten J.T."/>
            <person name="Crockett J.T."/>
            <person name="Smith T.A."/>
            <person name="Merrill B.D."/>
            <person name="Crook M.B."/>
            <person name="Griffitts J.S."/>
            <person name="Burnett S.H."/>
            <person name="Grose J.H."/>
            <person name="Breakwell D.P."/>
        </authorList>
    </citation>
    <scope>NUCLEOTIDE SEQUENCE [LARGE SCALE GENOMIC DNA]</scope>
</reference>
<evidence type="ECO:0000313" key="2">
    <source>
        <dbReference type="Proteomes" id="UP000202958"/>
    </source>
</evidence>
<dbReference type="GeneID" id="26639101"/>
<accession>A0A0F6YQ94</accession>
<evidence type="ECO:0000313" key="1">
    <source>
        <dbReference type="EMBL" id="AKF13629.1"/>
    </source>
</evidence>
<sequence length="105" mass="12394">MKSLTDELNQLRLVAFMTNKETDKEAYYKALSHAFQNGELVSKEHDYFIDPVAQLLHSFEAIARSYHALMHDKHNGYWNFDQDMNYQTALKEIEKLRKIVEGKIE</sequence>
<dbReference type="EMBL" id="KR052482">
    <property type="protein sequence ID" value="AKF13629.1"/>
    <property type="molecule type" value="Genomic_DNA"/>
</dbReference>
<dbReference type="RefSeq" id="YP_009212606.1">
    <property type="nucleotide sequence ID" value="NC_028945.1"/>
</dbReference>
<gene>
    <name evidence="1" type="ORF">PHIN3_366</name>
</gene>
<dbReference type="Proteomes" id="UP000202958">
    <property type="component" value="Segment"/>
</dbReference>
<organism evidence="1 2">
    <name type="scientific">Sinorhizobium phage phiN3</name>
    <dbReference type="NCBI Taxonomy" id="1647405"/>
    <lineage>
        <taxon>Viruses</taxon>
        <taxon>Duplodnaviria</taxon>
        <taxon>Heunggongvirae</taxon>
        <taxon>Uroviricota</taxon>
        <taxon>Caudoviricetes</taxon>
        <taxon>Emdodecavirus</taxon>
        <taxon>Emdodecavirus N3</taxon>
    </lineage>
</organism>
<dbReference type="KEGG" id="vg:26639101"/>
<protein>
    <submittedName>
        <fullName evidence="1">Uncharacterized protein</fullName>
    </submittedName>
</protein>